<feature type="compositionally biased region" description="Polar residues" evidence="1">
    <location>
        <begin position="1"/>
        <end position="10"/>
    </location>
</feature>
<dbReference type="EMBL" id="JANPWB010000009">
    <property type="protein sequence ID" value="KAJ1147303.1"/>
    <property type="molecule type" value="Genomic_DNA"/>
</dbReference>
<evidence type="ECO:0000313" key="2">
    <source>
        <dbReference type="EMBL" id="KAJ1147303.1"/>
    </source>
</evidence>
<evidence type="ECO:0000313" key="3">
    <source>
        <dbReference type="Proteomes" id="UP001066276"/>
    </source>
</evidence>
<feature type="region of interest" description="Disordered" evidence="1">
    <location>
        <begin position="1"/>
        <end position="21"/>
    </location>
</feature>
<protein>
    <submittedName>
        <fullName evidence="2">Uncharacterized protein</fullName>
    </submittedName>
</protein>
<evidence type="ECO:0000256" key="1">
    <source>
        <dbReference type="SAM" id="MobiDB-lite"/>
    </source>
</evidence>
<name>A0AAV7R9A1_PLEWA</name>
<dbReference type="Proteomes" id="UP001066276">
    <property type="component" value="Chromosome 5"/>
</dbReference>
<reference evidence="2" key="1">
    <citation type="journal article" date="2022" name="bioRxiv">
        <title>Sequencing and chromosome-scale assembly of the giantPleurodeles waltlgenome.</title>
        <authorList>
            <person name="Brown T."/>
            <person name="Elewa A."/>
            <person name="Iarovenko S."/>
            <person name="Subramanian E."/>
            <person name="Araus A.J."/>
            <person name="Petzold A."/>
            <person name="Susuki M."/>
            <person name="Suzuki K.-i.T."/>
            <person name="Hayashi T."/>
            <person name="Toyoda A."/>
            <person name="Oliveira C."/>
            <person name="Osipova E."/>
            <person name="Leigh N.D."/>
            <person name="Simon A."/>
            <person name="Yun M.H."/>
        </authorList>
    </citation>
    <scope>NUCLEOTIDE SEQUENCE</scope>
    <source>
        <strain evidence="2">20211129_DDA</strain>
        <tissue evidence="2">Liver</tissue>
    </source>
</reference>
<sequence length="162" mass="17309">MGVRQGSPQKQCLPKTRLPWNAEVQKRPPVSVRASRQHSWGRSAFYVRLSAGSNLWLRSYPVPGVLPVRQGSLLGHPEAREPLPAASPVASFPLGGDGTEVLLPTSMTGSQGPEKLTQAVAVRARQTSGALPSSEYQQQEWVSACAPEALCSACAVHTQGDL</sequence>
<gene>
    <name evidence="2" type="ORF">NDU88_000184</name>
</gene>
<accession>A0AAV7R9A1</accession>
<comment type="caution">
    <text evidence="2">The sequence shown here is derived from an EMBL/GenBank/DDBJ whole genome shotgun (WGS) entry which is preliminary data.</text>
</comment>
<keyword evidence="3" id="KW-1185">Reference proteome</keyword>
<organism evidence="2 3">
    <name type="scientific">Pleurodeles waltl</name>
    <name type="common">Iberian ribbed newt</name>
    <dbReference type="NCBI Taxonomy" id="8319"/>
    <lineage>
        <taxon>Eukaryota</taxon>
        <taxon>Metazoa</taxon>
        <taxon>Chordata</taxon>
        <taxon>Craniata</taxon>
        <taxon>Vertebrata</taxon>
        <taxon>Euteleostomi</taxon>
        <taxon>Amphibia</taxon>
        <taxon>Batrachia</taxon>
        <taxon>Caudata</taxon>
        <taxon>Salamandroidea</taxon>
        <taxon>Salamandridae</taxon>
        <taxon>Pleurodelinae</taxon>
        <taxon>Pleurodeles</taxon>
    </lineage>
</organism>
<dbReference type="AlphaFoldDB" id="A0AAV7R9A1"/>
<proteinExistence type="predicted"/>